<protein>
    <submittedName>
        <fullName evidence="4">Fungal protein</fullName>
    </submittedName>
</protein>
<dbReference type="InterPro" id="IPR047168">
    <property type="entry name" value="LEC1-like"/>
</dbReference>
<dbReference type="EMBL" id="KE651166">
    <property type="protein sequence ID" value="EEB07631.1"/>
    <property type="molecule type" value="Genomic_DNA"/>
</dbReference>
<evidence type="ECO:0000259" key="2">
    <source>
        <dbReference type="Pfam" id="PF12825"/>
    </source>
</evidence>
<dbReference type="STRING" id="402676.B6K110"/>
<dbReference type="InterPro" id="IPR024554">
    <property type="entry name" value="LEC1-like_C"/>
</dbReference>
<feature type="region of interest" description="Disordered" evidence="1">
    <location>
        <begin position="127"/>
        <end position="149"/>
    </location>
</feature>
<evidence type="ECO:0000313" key="5">
    <source>
        <dbReference type="Proteomes" id="UP000001744"/>
    </source>
</evidence>
<proteinExistence type="predicted"/>
<dbReference type="PANTHER" id="PTHR47185:SF2">
    <property type="entry name" value="FUNGAL PROTEIN"/>
    <property type="match status" value="1"/>
</dbReference>
<dbReference type="Pfam" id="PF12825">
    <property type="entry name" value="DUF3818"/>
    <property type="match status" value="1"/>
</dbReference>
<dbReference type="InterPro" id="IPR024555">
    <property type="entry name" value="PX-associated"/>
</dbReference>
<keyword evidence="5" id="KW-1185">Reference proteome</keyword>
<evidence type="ECO:0000256" key="1">
    <source>
        <dbReference type="SAM" id="MobiDB-lite"/>
    </source>
</evidence>
<name>B6K110_SCHJY</name>
<feature type="domain" description="PX-associated" evidence="3">
    <location>
        <begin position="4"/>
        <end position="115"/>
    </location>
</feature>
<dbReference type="eggNOG" id="ENOG502R4GW">
    <property type="taxonomic scope" value="Eukaryota"/>
</dbReference>
<reference evidence="4 5" key="1">
    <citation type="journal article" date="2011" name="Science">
        <title>Comparative functional genomics of the fission yeasts.</title>
        <authorList>
            <person name="Rhind N."/>
            <person name="Chen Z."/>
            <person name="Yassour M."/>
            <person name="Thompson D.A."/>
            <person name="Haas B.J."/>
            <person name="Habib N."/>
            <person name="Wapinski I."/>
            <person name="Roy S."/>
            <person name="Lin M.F."/>
            <person name="Heiman D.I."/>
            <person name="Young S.K."/>
            <person name="Furuya K."/>
            <person name="Guo Y."/>
            <person name="Pidoux A."/>
            <person name="Chen H.M."/>
            <person name="Robbertse B."/>
            <person name="Goldberg J.M."/>
            <person name="Aoki K."/>
            <person name="Bayne E.H."/>
            <person name="Berlin A.M."/>
            <person name="Desjardins C.A."/>
            <person name="Dobbs E."/>
            <person name="Dukaj L."/>
            <person name="Fan L."/>
            <person name="FitzGerald M.G."/>
            <person name="French C."/>
            <person name="Gujja S."/>
            <person name="Hansen K."/>
            <person name="Keifenheim D."/>
            <person name="Levin J.Z."/>
            <person name="Mosher R.A."/>
            <person name="Mueller C.A."/>
            <person name="Pfiffner J."/>
            <person name="Priest M."/>
            <person name="Russ C."/>
            <person name="Smialowska A."/>
            <person name="Swoboda P."/>
            <person name="Sykes S.M."/>
            <person name="Vaughn M."/>
            <person name="Vengrova S."/>
            <person name="Yoder R."/>
            <person name="Zeng Q."/>
            <person name="Allshire R."/>
            <person name="Baulcombe D."/>
            <person name="Birren B.W."/>
            <person name="Brown W."/>
            <person name="Ekwall K."/>
            <person name="Kellis M."/>
            <person name="Leatherwood J."/>
            <person name="Levin H."/>
            <person name="Margalit H."/>
            <person name="Martienssen R."/>
            <person name="Nieduszynski C.A."/>
            <person name="Spatafora J.W."/>
            <person name="Friedman N."/>
            <person name="Dalgaard J.Z."/>
            <person name="Baumann P."/>
            <person name="Niki H."/>
            <person name="Regev A."/>
            <person name="Nusbaum C."/>
        </authorList>
    </citation>
    <scope>NUCLEOTIDE SEQUENCE [LARGE SCALE GENOMIC DNA]</scope>
    <source>
        <strain evidence="5">yFS275 / FY16936</strain>
    </source>
</reference>
<dbReference type="OrthoDB" id="2117459at2759"/>
<dbReference type="Pfam" id="PF12828">
    <property type="entry name" value="PXB"/>
    <property type="match status" value="1"/>
</dbReference>
<dbReference type="OMA" id="MINGMMR"/>
<gene>
    <name evidence="4" type="ORF">SJAG_02728</name>
</gene>
<sequence length="645" mass="72729">MDSLASILLLLELQDEFSGLKIPGRLAKLGYPFKPNKKYKGADASPIIQTLLDRIIFTDTLPGVNRAPPEFWSDHLQVILEAMSESNLSDSYDHGRVSKRKMLGFAMVTVLHSLAKGVFGKVPEFQDAQEEQTTSPDGDEGSQQPSQQKVKEAYRLLVYEDGVDRMVELLRESSSIDNWPEPLSSLLANARYTMALLLHFVFVGNNVGISANLNQGTAGVVERIYTSMPWFLLRQVVRVGNVGSLVSGLTRLFLIKPMSWFGNSRNLLQSILAGILNADVHHADSGIDSIELDWDDDPLWLEQRDALLWYVEDLDRIQQMEVREKSLKKKTNICVCILQEYRAHLNKPPLPVPSGPATGNDSSDSQQVEASENKFDDDEFSGQTTFSPFSEECVDVSMRYLNALLIKRDRKKLTKILCDDDKLSEAVKVIMNVFCDFLFEAHRAADFSRAIYDYQCFLHDLIAIAKKRAELPEFVALVDKYAPCFMRFVHCLVKNAPDLCKEWCVWYDHCLCQFRVQTKLQDVSSCARKAFDSLDDESRERVKKEIAAYEAALFERMKGSGDVAREWLSHLSMMHGSATVTPEYAFSEPRRQVPGCEFGLEFTREVLVPVFRELISKDPVSGTISADALAKKLDTAAVITSNDVD</sequence>
<feature type="region of interest" description="Disordered" evidence="1">
    <location>
        <begin position="347"/>
        <end position="381"/>
    </location>
</feature>
<dbReference type="GeneID" id="7051107"/>
<dbReference type="HOGENOM" id="CLU_424618_0_0_1"/>
<feature type="domain" description="PX" evidence="2">
    <location>
        <begin position="162"/>
        <end position="515"/>
    </location>
</feature>
<dbReference type="RefSeq" id="XP_002173924.1">
    <property type="nucleotide sequence ID" value="XM_002173888.1"/>
</dbReference>
<organism evidence="4 5">
    <name type="scientific">Schizosaccharomyces japonicus (strain yFS275 / FY16936)</name>
    <name type="common">Fission yeast</name>
    <dbReference type="NCBI Taxonomy" id="402676"/>
    <lineage>
        <taxon>Eukaryota</taxon>
        <taxon>Fungi</taxon>
        <taxon>Dikarya</taxon>
        <taxon>Ascomycota</taxon>
        <taxon>Taphrinomycotina</taxon>
        <taxon>Schizosaccharomycetes</taxon>
        <taxon>Schizosaccharomycetales</taxon>
        <taxon>Schizosaccharomycetaceae</taxon>
        <taxon>Schizosaccharomyces</taxon>
    </lineage>
</organism>
<evidence type="ECO:0000313" key="4">
    <source>
        <dbReference type="EMBL" id="EEB07631.1"/>
    </source>
</evidence>
<feature type="compositionally biased region" description="Polar residues" evidence="1">
    <location>
        <begin position="357"/>
        <end position="370"/>
    </location>
</feature>
<dbReference type="VEuPathDB" id="FungiDB:SJAG_02728"/>
<feature type="compositionally biased region" description="Polar residues" evidence="1">
    <location>
        <begin position="131"/>
        <end position="148"/>
    </location>
</feature>
<accession>B6K110</accession>
<evidence type="ECO:0000259" key="3">
    <source>
        <dbReference type="Pfam" id="PF12828"/>
    </source>
</evidence>
<dbReference type="GO" id="GO:0035091">
    <property type="term" value="F:phosphatidylinositol binding"/>
    <property type="evidence" value="ECO:0000318"/>
    <property type="project" value="GO_Central"/>
</dbReference>
<dbReference type="PANTHER" id="PTHR47185">
    <property type="entry name" value="PX DOMAIN-CONTAINING PROTEIN YPR097W"/>
    <property type="match status" value="1"/>
</dbReference>
<dbReference type="JaponicusDB" id="SJAG_02728"/>
<dbReference type="AlphaFoldDB" id="B6K110"/>
<dbReference type="Proteomes" id="UP000001744">
    <property type="component" value="Unassembled WGS sequence"/>
</dbReference>